<dbReference type="Pfam" id="PF01206">
    <property type="entry name" value="TusA"/>
    <property type="match status" value="1"/>
</dbReference>
<dbReference type="Gene3D" id="3.30.110.40">
    <property type="entry name" value="TusA-like domain"/>
    <property type="match status" value="1"/>
</dbReference>
<dbReference type="GO" id="GO:0016740">
    <property type="term" value="F:transferase activity"/>
    <property type="evidence" value="ECO:0007669"/>
    <property type="project" value="UniProtKB-KW"/>
</dbReference>
<dbReference type="EMBL" id="CP027860">
    <property type="protein sequence ID" value="AVP95749.1"/>
    <property type="molecule type" value="Genomic_DNA"/>
</dbReference>
<sequence length="75" mass="8368">MPEDALLIDALGLRCPEPLLKLRSALREQPDRRHFVVLADDPLAHVDLGAFCARFGHDLQRDNSGTRYVITRAGS</sequence>
<reference evidence="2 3" key="1">
    <citation type="submission" date="2018-03" db="EMBL/GenBank/DDBJ databases">
        <title>Ahniella affigens gen. nov., sp. nov., a gammaproteobacterium isolated from sandy soil near a stream.</title>
        <authorList>
            <person name="Ko Y."/>
            <person name="Kim J.-H."/>
        </authorList>
    </citation>
    <scope>NUCLEOTIDE SEQUENCE [LARGE SCALE GENOMIC DNA]</scope>
    <source>
        <strain evidence="2 3">D13</strain>
    </source>
</reference>
<dbReference type="SUPFAM" id="SSF64307">
    <property type="entry name" value="SirA-like"/>
    <property type="match status" value="1"/>
</dbReference>
<evidence type="ECO:0000313" key="3">
    <source>
        <dbReference type="Proteomes" id="UP000241074"/>
    </source>
</evidence>
<dbReference type="InterPro" id="IPR001455">
    <property type="entry name" value="TusA-like"/>
</dbReference>
<keyword evidence="3" id="KW-1185">Reference proteome</keyword>
<dbReference type="RefSeq" id="WP_106889678.1">
    <property type="nucleotide sequence ID" value="NZ_CP027860.1"/>
</dbReference>
<dbReference type="InterPro" id="IPR036868">
    <property type="entry name" value="TusA-like_sf"/>
</dbReference>
<dbReference type="CDD" id="cd00291">
    <property type="entry name" value="SirA_YedF_YeeD"/>
    <property type="match status" value="1"/>
</dbReference>
<proteinExistence type="predicted"/>
<name>A0A2P1PLM9_9GAMM</name>
<keyword evidence="2" id="KW-0808">Transferase</keyword>
<organism evidence="2 3">
    <name type="scientific">Ahniella affigens</name>
    <dbReference type="NCBI Taxonomy" id="2021234"/>
    <lineage>
        <taxon>Bacteria</taxon>
        <taxon>Pseudomonadati</taxon>
        <taxon>Pseudomonadota</taxon>
        <taxon>Gammaproteobacteria</taxon>
        <taxon>Lysobacterales</taxon>
        <taxon>Rhodanobacteraceae</taxon>
        <taxon>Ahniella</taxon>
    </lineage>
</organism>
<evidence type="ECO:0000313" key="2">
    <source>
        <dbReference type="EMBL" id="AVP95749.1"/>
    </source>
</evidence>
<feature type="domain" description="UPF0033" evidence="1">
    <location>
        <begin position="8"/>
        <end position="71"/>
    </location>
</feature>
<accession>A0A2P1PLM9</accession>
<dbReference type="OrthoDB" id="9797352at2"/>
<protein>
    <submittedName>
        <fullName evidence="2">Sulfurtransferase TusA family protein</fullName>
    </submittedName>
</protein>
<gene>
    <name evidence="2" type="ORF">C7S18_00410</name>
</gene>
<dbReference type="AlphaFoldDB" id="A0A2P1PLM9"/>
<reference evidence="2 3" key="2">
    <citation type="submission" date="2018-03" db="EMBL/GenBank/DDBJ databases">
        <authorList>
            <person name="Keele B.F."/>
        </authorList>
    </citation>
    <scope>NUCLEOTIDE SEQUENCE [LARGE SCALE GENOMIC DNA]</scope>
    <source>
        <strain evidence="2 3">D13</strain>
    </source>
</reference>
<dbReference type="Proteomes" id="UP000241074">
    <property type="component" value="Chromosome"/>
</dbReference>
<evidence type="ECO:0000259" key="1">
    <source>
        <dbReference type="Pfam" id="PF01206"/>
    </source>
</evidence>
<dbReference type="KEGG" id="xba:C7S18_00410"/>